<evidence type="ECO:0000256" key="1">
    <source>
        <dbReference type="ARBA" id="ARBA00004141"/>
    </source>
</evidence>
<proteinExistence type="inferred from homology"/>
<keyword evidence="6" id="KW-1003">Cell membrane</keyword>
<gene>
    <name evidence="7" type="ORF">IQ249_23140</name>
</gene>
<protein>
    <recommendedName>
        <fullName evidence="6">Probable membrane transporter protein</fullName>
    </recommendedName>
</protein>
<comment type="subcellular location">
    <subcellularLocation>
        <location evidence="6">Cell membrane</location>
        <topology evidence="6">Multi-pass membrane protein</topology>
    </subcellularLocation>
    <subcellularLocation>
        <location evidence="1">Membrane</location>
        <topology evidence="1">Multi-pass membrane protein</topology>
    </subcellularLocation>
</comment>
<evidence type="ECO:0000256" key="3">
    <source>
        <dbReference type="ARBA" id="ARBA00022692"/>
    </source>
</evidence>
<dbReference type="GO" id="GO:0005886">
    <property type="term" value="C:plasma membrane"/>
    <property type="evidence" value="ECO:0007669"/>
    <property type="project" value="UniProtKB-SubCell"/>
</dbReference>
<keyword evidence="8" id="KW-1185">Reference proteome</keyword>
<dbReference type="InterPro" id="IPR002781">
    <property type="entry name" value="TM_pro_TauE-like"/>
</dbReference>
<feature type="transmembrane region" description="Helical" evidence="6">
    <location>
        <begin position="176"/>
        <end position="195"/>
    </location>
</feature>
<comment type="caution">
    <text evidence="7">The sequence shown here is derived from an EMBL/GenBank/DDBJ whole genome shotgun (WGS) entry which is preliminary data.</text>
</comment>
<keyword evidence="4 6" id="KW-1133">Transmembrane helix</keyword>
<dbReference type="Proteomes" id="UP000654482">
    <property type="component" value="Unassembled WGS sequence"/>
</dbReference>
<evidence type="ECO:0000313" key="7">
    <source>
        <dbReference type="EMBL" id="MBE9118788.1"/>
    </source>
</evidence>
<dbReference type="PANTHER" id="PTHR43701">
    <property type="entry name" value="MEMBRANE TRANSPORTER PROTEIN MJ0441-RELATED"/>
    <property type="match status" value="1"/>
</dbReference>
<organism evidence="7 8">
    <name type="scientific">Lusitaniella coriacea LEGE 07157</name>
    <dbReference type="NCBI Taxonomy" id="945747"/>
    <lineage>
        <taxon>Bacteria</taxon>
        <taxon>Bacillati</taxon>
        <taxon>Cyanobacteriota</taxon>
        <taxon>Cyanophyceae</taxon>
        <taxon>Spirulinales</taxon>
        <taxon>Lusitaniellaceae</taxon>
        <taxon>Lusitaniella</taxon>
    </lineage>
</organism>
<dbReference type="AlphaFoldDB" id="A0A8J7E1V2"/>
<sequence length="258" mass="27432">MIPENGLILAVGGLISGLLAGLLGIGGGVVLVPILVSLNYEPVQATATSSLAIILTSLSGTLQNWHMGYLNVNRVLLLAFPSLITAQIGAYWGDILPQYLLLAAFGLLLLVNIFLVMLRKRLIKQKRDSNRPKINSLIARLGTGGTAGLLAGLFGVGGGVIMVPLQMLLLAEPIKVAIQTSLGAIVIISISACLGHAYRGNVFFLPGILLGLGGIIGAQISTRYLPKLPDKVVDLSFRTMLIILAIYFFFKAWINYQG</sequence>
<dbReference type="Pfam" id="PF01925">
    <property type="entry name" value="TauE"/>
    <property type="match status" value="1"/>
</dbReference>
<comment type="similarity">
    <text evidence="2 6">Belongs to the 4-toluene sulfonate uptake permease (TSUP) (TC 2.A.102) family.</text>
</comment>
<evidence type="ECO:0000256" key="2">
    <source>
        <dbReference type="ARBA" id="ARBA00009142"/>
    </source>
</evidence>
<evidence type="ECO:0000256" key="6">
    <source>
        <dbReference type="RuleBase" id="RU363041"/>
    </source>
</evidence>
<feature type="transmembrane region" description="Helical" evidence="6">
    <location>
        <begin position="138"/>
        <end position="164"/>
    </location>
</feature>
<keyword evidence="5 6" id="KW-0472">Membrane</keyword>
<feature type="transmembrane region" description="Helical" evidence="6">
    <location>
        <begin position="202"/>
        <end position="220"/>
    </location>
</feature>
<reference evidence="7" key="1">
    <citation type="submission" date="2020-10" db="EMBL/GenBank/DDBJ databases">
        <authorList>
            <person name="Castelo-Branco R."/>
            <person name="Eusebio N."/>
            <person name="Adriana R."/>
            <person name="Vieira A."/>
            <person name="Brugerolle De Fraissinette N."/>
            <person name="Rezende De Castro R."/>
            <person name="Schneider M.P."/>
            <person name="Vasconcelos V."/>
            <person name="Leao P.N."/>
        </authorList>
    </citation>
    <scope>NUCLEOTIDE SEQUENCE</scope>
    <source>
        <strain evidence="7">LEGE 07157</strain>
    </source>
</reference>
<accession>A0A8J7E1V2</accession>
<dbReference type="EMBL" id="JADEWZ010000061">
    <property type="protein sequence ID" value="MBE9118788.1"/>
    <property type="molecule type" value="Genomic_DNA"/>
</dbReference>
<evidence type="ECO:0000256" key="5">
    <source>
        <dbReference type="ARBA" id="ARBA00023136"/>
    </source>
</evidence>
<keyword evidence="3 6" id="KW-0812">Transmembrane</keyword>
<feature type="transmembrane region" description="Helical" evidence="6">
    <location>
        <begin position="7"/>
        <end position="36"/>
    </location>
</feature>
<evidence type="ECO:0000313" key="8">
    <source>
        <dbReference type="Proteomes" id="UP000654482"/>
    </source>
</evidence>
<dbReference type="RefSeq" id="WP_194031883.1">
    <property type="nucleotide sequence ID" value="NZ_JADEWZ010000061.1"/>
</dbReference>
<name>A0A8J7E1V2_9CYAN</name>
<evidence type="ECO:0000256" key="4">
    <source>
        <dbReference type="ARBA" id="ARBA00022989"/>
    </source>
</evidence>
<feature type="transmembrane region" description="Helical" evidence="6">
    <location>
        <begin position="42"/>
        <end position="63"/>
    </location>
</feature>
<dbReference type="InterPro" id="IPR051598">
    <property type="entry name" value="TSUP/Inactive_protease-like"/>
</dbReference>
<dbReference type="PANTHER" id="PTHR43701:SF2">
    <property type="entry name" value="MEMBRANE TRANSPORTER PROTEIN YJNA-RELATED"/>
    <property type="match status" value="1"/>
</dbReference>
<feature type="transmembrane region" description="Helical" evidence="6">
    <location>
        <begin position="99"/>
        <end position="118"/>
    </location>
</feature>
<feature type="transmembrane region" description="Helical" evidence="6">
    <location>
        <begin position="75"/>
        <end position="93"/>
    </location>
</feature>
<feature type="transmembrane region" description="Helical" evidence="6">
    <location>
        <begin position="235"/>
        <end position="254"/>
    </location>
</feature>